<protein>
    <submittedName>
        <fullName evidence="1">Uncharacterized protein</fullName>
    </submittedName>
</protein>
<proteinExistence type="predicted"/>
<comment type="caution">
    <text evidence="1">The sequence shown here is derived from an EMBL/GenBank/DDBJ whole genome shotgun (WGS) entry which is preliminary data.</text>
</comment>
<dbReference type="EMBL" id="LAZR01054660">
    <property type="protein sequence ID" value="KKK78072.1"/>
    <property type="molecule type" value="Genomic_DNA"/>
</dbReference>
<gene>
    <name evidence="1" type="ORF">LCGC14_2847240</name>
</gene>
<reference evidence="1" key="1">
    <citation type="journal article" date="2015" name="Nature">
        <title>Complex archaea that bridge the gap between prokaryotes and eukaryotes.</title>
        <authorList>
            <person name="Spang A."/>
            <person name="Saw J.H."/>
            <person name="Jorgensen S.L."/>
            <person name="Zaremba-Niedzwiedzka K."/>
            <person name="Martijn J."/>
            <person name="Lind A.E."/>
            <person name="van Eijk R."/>
            <person name="Schleper C."/>
            <person name="Guy L."/>
            <person name="Ettema T.J."/>
        </authorList>
    </citation>
    <scope>NUCLEOTIDE SEQUENCE</scope>
</reference>
<name>A0A0F8Y9I7_9ZZZZ</name>
<evidence type="ECO:0000313" key="1">
    <source>
        <dbReference type="EMBL" id="KKK78072.1"/>
    </source>
</evidence>
<dbReference type="AlphaFoldDB" id="A0A0F8Y9I7"/>
<sequence>MKNKKRKRKNKQKKKDKRIIMGVILSDKPKEIIRILKKQDNKVIKVTKEIIYAFPNSMFRSNPGFIEFIEKHPERMLINRYHIFEEIKEFEEL</sequence>
<organism evidence="1">
    <name type="scientific">marine sediment metagenome</name>
    <dbReference type="NCBI Taxonomy" id="412755"/>
    <lineage>
        <taxon>unclassified sequences</taxon>
        <taxon>metagenomes</taxon>
        <taxon>ecological metagenomes</taxon>
    </lineage>
</organism>
<accession>A0A0F8Y9I7</accession>